<dbReference type="AlphaFoldDB" id="A0A391NJM6"/>
<reference evidence="1 2" key="1">
    <citation type="journal article" date="2018" name="PLoS ONE">
        <title>The draft genome of Kipferlia bialata reveals reductive genome evolution in fornicate parasites.</title>
        <authorList>
            <person name="Tanifuji G."/>
            <person name="Takabayashi S."/>
            <person name="Kume K."/>
            <person name="Takagi M."/>
            <person name="Nakayama T."/>
            <person name="Kamikawa R."/>
            <person name="Inagaki Y."/>
            <person name="Hashimoto T."/>
        </authorList>
    </citation>
    <scope>NUCLEOTIDE SEQUENCE [LARGE SCALE GENOMIC DNA]</scope>
    <source>
        <strain evidence="1">NY0173</strain>
    </source>
</reference>
<protein>
    <submittedName>
        <fullName evidence="1">Uncharacterized protein</fullName>
    </submittedName>
</protein>
<organism evidence="1 2">
    <name type="scientific">Kipferlia bialata</name>
    <dbReference type="NCBI Taxonomy" id="797122"/>
    <lineage>
        <taxon>Eukaryota</taxon>
        <taxon>Metamonada</taxon>
        <taxon>Carpediemonas-like organisms</taxon>
        <taxon>Kipferlia</taxon>
    </lineage>
</organism>
<name>A0A391NJM6_9EUKA</name>
<evidence type="ECO:0000313" key="2">
    <source>
        <dbReference type="Proteomes" id="UP000265618"/>
    </source>
</evidence>
<proteinExistence type="predicted"/>
<dbReference type="Proteomes" id="UP000265618">
    <property type="component" value="Unassembled WGS sequence"/>
</dbReference>
<accession>A0A391NJM6</accession>
<keyword evidence="2" id="KW-1185">Reference proteome</keyword>
<comment type="caution">
    <text evidence="1">The sequence shown here is derived from an EMBL/GenBank/DDBJ whole genome shotgun (WGS) entry which is preliminary data.</text>
</comment>
<sequence>MLVFSTAKKWRVEGRHFGGTVGRKYGHNHVVFGDYIVSPGLWGQAGALDIISGDCVKWKRTDMEVIHPVSLPLSVGQAYVGQVPQHSLAKWYAKLYGLGVIEADQRWVYPDESLEWARTK</sequence>
<dbReference type="EMBL" id="BDIP01000485">
    <property type="protein sequence ID" value="GCA62317.1"/>
    <property type="molecule type" value="Genomic_DNA"/>
</dbReference>
<gene>
    <name evidence="1" type="ORF">KIPB_002761</name>
</gene>
<evidence type="ECO:0000313" key="1">
    <source>
        <dbReference type="EMBL" id="GCA62317.1"/>
    </source>
</evidence>